<comment type="caution">
    <text evidence="1">The sequence shown here is derived from an EMBL/GenBank/DDBJ whole genome shotgun (WGS) entry which is preliminary data.</text>
</comment>
<dbReference type="Proteomes" id="UP000704712">
    <property type="component" value="Unassembled WGS sequence"/>
</dbReference>
<evidence type="ECO:0000313" key="2">
    <source>
        <dbReference type="Proteomes" id="UP000704712"/>
    </source>
</evidence>
<reference evidence="1" key="1">
    <citation type="submission" date="2020-03" db="EMBL/GenBank/DDBJ databases">
        <title>Hybrid Assembly of Korean Phytophthora infestans isolates.</title>
        <authorList>
            <person name="Prokchorchik M."/>
            <person name="Lee Y."/>
            <person name="Seo J."/>
            <person name="Cho J.-H."/>
            <person name="Park Y.-E."/>
            <person name="Jang D.-C."/>
            <person name="Im J.-S."/>
            <person name="Choi J.-G."/>
            <person name="Park H.-J."/>
            <person name="Lee G.-B."/>
            <person name="Lee Y.-G."/>
            <person name="Hong S.-Y."/>
            <person name="Cho K."/>
            <person name="Sohn K.H."/>
        </authorList>
    </citation>
    <scope>NUCLEOTIDE SEQUENCE</scope>
    <source>
        <strain evidence="1">KR_2_A2</strain>
    </source>
</reference>
<gene>
    <name evidence="1" type="ORF">GN958_ATG14737</name>
</gene>
<evidence type="ECO:0008006" key="3">
    <source>
        <dbReference type="Google" id="ProtNLM"/>
    </source>
</evidence>
<dbReference type="Gene3D" id="1.25.40.20">
    <property type="entry name" value="Ankyrin repeat-containing domain"/>
    <property type="match status" value="1"/>
</dbReference>
<accession>A0A8S9U9C9</accession>
<organism evidence="1 2">
    <name type="scientific">Phytophthora infestans</name>
    <name type="common">Potato late blight agent</name>
    <name type="synonym">Botrytis infestans</name>
    <dbReference type="NCBI Taxonomy" id="4787"/>
    <lineage>
        <taxon>Eukaryota</taxon>
        <taxon>Sar</taxon>
        <taxon>Stramenopiles</taxon>
        <taxon>Oomycota</taxon>
        <taxon>Peronosporomycetes</taxon>
        <taxon>Peronosporales</taxon>
        <taxon>Peronosporaceae</taxon>
        <taxon>Phytophthora</taxon>
    </lineage>
</organism>
<dbReference type="InterPro" id="IPR036770">
    <property type="entry name" value="Ankyrin_rpt-contain_sf"/>
</dbReference>
<protein>
    <recommendedName>
        <fullName evidence="3">Ankyrin repeat protein</fullName>
    </recommendedName>
</protein>
<dbReference type="EMBL" id="JAACNO010002022">
    <property type="protein sequence ID" value="KAF4136067.1"/>
    <property type="molecule type" value="Genomic_DNA"/>
</dbReference>
<sequence length="216" mass="23972">MQKAVENGQIRQCLDGLGDADRISALRCALEIGDLKLAQSLVSPDQCMLDFATGSSHVKALELLLDGGYMARGSELAASALPALATQGPLELIQQIVLLHSPLPERQDIWLDRWRIALSNACARGDLPILQWFAKHPLGGEAYEMRSQEGVSLLKIAGEHDHALVIQFRYEQGWTDGYEVAMTKAVKKNNLASVKWLLRHFWPEGRVYKTPAWVVS</sequence>
<dbReference type="AlphaFoldDB" id="A0A8S9U9C9"/>
<dbReference type="SUPFAM" id="SSF48403">
    <property type="entry name" value="Ankyrin repeat"/>
    <property type="match status" value="1"/>
</dbReference>
<evidence type="ECO:0000313" key="1">
    <source>
        <dbReference type="EMBL" id="KAF4136067.1"/>
    </source>
</evidence>
<name>A0A8S9U9C9_PHYIN</name>
<proteinExistence type="predicted"/>